<dbReference type="PANTHER" id="PTHR31147">
    <property type="entry name" value="ACYL TRANSFERASE 4"/>
    <property type="match status" value="1"/>
</dbReference>
<keyword evidence="4" id="KW-1185">Reference proteome</keyword>
<reference evidence="3" key="1">
    <citation type="journal article" date="2023" name="Plant Biotechnol. J.">
        <title>Chromosome-level wild Hevea brasiliensis genome provides new tools for genomic-assisted breeding and valuable loci to elevate rubber yield.</title>
        <authorList>
            <person name="Cheng H."/>
            <person name="Song X."/>
            <person name="Hu Y."/>
            <person name="Wu T."/>
            <person name="Yang Q."/>
            <person name="An Z."/>
            <person name="Feng S."/>
            <person name="Deng Z."/>
            <person name="Wu W."/>
            <person name="Zeng X."/>
            <person name="Tu M."/>
            <person name="Wang X."/>
            <person name="Huang H."/>
        </authorList>
    </citation>
    <scope>NUCLEOTIDE SEQUENCE</scope>
    <source>
        <strain evidence="3">MT/VB/25A 57/8</strain>
    </source>
</reference>
<organism evidence="3 4">
    <name type="scientific">Hevea brasiliensis</name>
    <name type="common">Para rubber tree</name>
    <name type="synonym">Siphonia brasiliensis</name>
    <dbReference type="NCBI Taxonomy" id="3981"/>
    <lineage>
        <taxon>Eukaryota</taxon>
        <taxon>Viridiplantae</taxon>
        <taxon>Streptophyta</taxon>
        <taxon>Embryophyta</taxon>
        <taxon>Tracheophyta</taxon>
        <taxon>Spermatophyta</taxon>
        <taxon>Magnoliopsida</taxon>
        <taxon>eudicotyledons</taxon>
        <taxon>Gunneridae</taxon>
        <taxon>Pentapetalae</taxon>
        <taxon>rosids</taxon>
        <taxon>fabids</taxon>
        <taxon>Malpighiales</taxon>
        <taxon>Euphorbiaceae</taxon>
        <taxon>Crotonoideae</taxon>
        <taxon>Micrandreae</taxon>
        <taxon>Hevea</taxon>
    </lineage>
</organism>
<evidence type="ECO:0000256" key="1">
    <source>
        <dbReference type="ARBA" id="ARBA00009861"/>
    </source>
</evidence>
<protein>
    <recommendedName>
        <fullName evidence="5">Benzyl alcohol O-benzoyltransferase</fullName>
    </recommendedName>
</protein>
<gene>
    <name evidence="3" type="ORF">P3X46_008128</name>
</gene>
<dbReference type="InterPro" id="IPR023213">
    <property type="entry name" value="CAT-like_dom_sf"/>
</dbReference>
<dbReference type="Proteomes" id="UP001174677">
    <property type="component" value="Chromosome 5"/>
</dbReference>
<name>A0ABQ9MIQ8_HEVBR</name>
<comment type="caution">
    <text evidence="3">The sequence shown here is derived from an EMBL/GenBank/DDBJ whole genome shotgun (WGS) entry which is preliminary data.</text>
</comment>
<comment type="similarity">
    <text evidence="1">Belongs to the plant acyltransferase family.</text>
</comment>
<dbReference type="InterPro" id="IPR050898">
    <property type="entry name" value="Plant_acyltransferase"/>
</dbReference>
<keyword evidence="2" id="KW-0808">Transferase</keyword>
<dbReference type="Pfam" id="PF02458">
    <property type="entry name" value="Transferase"/>
    <property type="match status" value="1"/>
</dbReference>
<evidence type="ECO:0000256" key="2">
    <source>
        <dbReference type="ARBA" id="ARBA00022679"/>
    </source>
</evidence>
<accession>A0ABQ9MIQ8</accession>
<dbReference type="PANTHER" id="PTHR31147:SF66">
    <property type="entry name" value="OS05G0315700 PROTEIN"/>
    <property type="match status" value="1"/>
</dbReference>
<dbReference type="EMBL" id="JARPOI010000005">
    <property type="protein sequence ID" value="KAJ9179808.1"/>
    <property type="molecule type" value="Genomic_DNA"/>
</dbReference>
<sequence>MSPPLTSPVFKVYRREPELLTPATPTPHEFKPLSDIDDQESLRCHIPILQVYRYHPSMQGKDPVKVSREALAQALVFYNPFAGRLRGGPNRKLLVECTGEGILFMEADANVKLDQSGDALQPPFPYLEELLLDVPGSSETLNCPLLLIQVTRLKCGGFVFALRLNHTMSDAPGIVQFLSAVAEMARGEQAPSIRPVWQRHVLNARNPPRVTCMHREYDEVKDNNSTSNARVPFPLHDIVDKSFFIRSTQLSALRRFAPPHLHGCSTFQILTAYLWKCRTIALQPDPKQEMRLIYLNNVRKKFNPPLLPEGYYELTQNPIGYAIELVRKATTDVSREYLQSTADLMVIKGRPHLHVEGSYIVTDVRHARFREVDFGWGKAMYGGPVKAIPIVASVYVPFENKKGENGIVFPICLPTQAMERFAKEVNNLLESQPIHGVINGSSRVSAL</sequence>
<evidence type="ECO:0000313" key="4">
    <source>
        <dbReference type="Proteomes" id="UP001174677"/>
    </source>
</evidence>
<evidence type="ECO:0000313" key="3">
    <source>
        <dbReference type="EMBL" id="KAJ9179808.1"/>
    </source>
</evidence>
<evidence type="ECO:0008006" key="5">
    <source>
        <dbReference type="Google" id="ProtNLM"/>
    </source>
</evidence>
<dbReference type="Gene3D" id="3.30.559.10">
    <property type="entry name" value="Chloramphenicol acetyltransferase-like domain"/>
    <property type="match status" value="2"/>
</dbReference>
<proteinExistence type="inferred from homology"/>